<feature type="region of interest" description="Disordered" evidence="1">
    <location>
        <begin position="1"/>
        <end position="106"/>
    </location>
</feature>
<dbReference type="Proteomes" id="UP000244336">
    <property type="component" value="Chromosome 5"/>
</dbReference>
<evidence type="ECO:0000256" key="1">
    <source>
        <dbReference type="SAM" id="MobiDB-lite"/>
    </source>
</evidence>
<feature type="compositionally biased region" description="Pro residues" evidence="1">
    <location>
        <begin position="81"/>
        <end position="99"/>
    </location>
</feature>
<evidence type="ECO:0000313" key="2">
    <source>
        <dbReference type="EMBL" id="PUZ55302.1"/>
    </source>
</evidence>
<name>A0A2T7DI87_9POAL</name>
<feature type="compositionally biased region" description="Low complexity" evidence="1">
    <location>
        <begin position="71"/>
        <end position="80"/>
    </location>
</feature>
<proteinExistence type="predicted"/>
<evidence type="ECO:0000313" key="3">
    <source>
        <dbReference type="Proteomes" id="UP000244336"/>
    </source>
</evidence>
<feature type="compositionally biased region" description="Low complexity" evidence="1">
    <location>
        <begin position="37"/>
        <end position="47"/>
    </location>
</feature>
<protein>
    <submittedName>
        <fullName evidence="2">Uncharacterized protein</fullName>
    </submittedName>
</protein>
<dbReference type="AlphaFoldDB" id="A0A2T7DI87"/>
<accession>A0A2T7DI87</accession>
<dbReference type="Gramene" id="PUZ55302">
    <property type="protein sequence ID" value="PUZ55302"/>
    <property type="gene ID" value="GQ55_5G201800"/>
</dbReference>
<organism evidence="2 3">
    <name type="scientific">Panicum hallii var. hallii</name>
    <dbReference type="NCBI Taxonomy" id="1504633"/>
    <lineage>
        <taxon>Eukaryota</taxon>
        <taxon>Viridiplantae</taxon>
        <taxon>Streptophyta</taxon>
        <taxon>Embryophyta</taxon>
        <taxon>Tracheophyta</taxon>
        <taxon>Spermatophyta</taxon>
        <taxon>Magnoliopsida</taxon>
        <taxon>Liliopsida</taxon>
        <taxon>Poales</taxon>
        <taxon>Poaceae</taxon>
        <taxon>PACMAD clade</taxon>
        <taxon>Panicoideae</taxon>
        <taxon>Panicodae</taxon>
        <taxon>Paniceae</taxon>
        <taxon>Panicinae</taxon>
        <taxon>Panicum</taxon>
        <taxon>Panicum sect. Panicum</taxon>
    </lineage>
</organism>
<keyword evidence="3" id="KW-1185">Reference proteome</keyword>
<reference evidence="2 3" key="1">
    <citation type="submission" date="2018-04" db="EMBL/GenBank/DDBJ databases">
        <title>WGS assembly of Panicum hallii var. hallii HAL2.</title>
        <authorList>
            <person name="Lovell J."/>
            <person name="Jenkins J."/>
            <person name="Lowry D."/>
            <person name="Mamidi S."/>
            <person name="Sreedasyam A."/>
            <person name="Weng X."/>
            <person name="Barry K."/>
            <person name="Bonette J."/>
            <person name="Campitelli B."/>
            <person name="Daum C."/>
            <person name="Gordon S."/>
            <person name="Gould B."/>
            <person name="Lipzen A."/>
            <person name="MacQueen A."/>
            <person name="Palacio-Mejia J."/>
            <person name="Plott C."/>
            <person name="Shakirov E."/>
            <person name="Shu S."/>
            <person name="Yoshinaga Y."/>
            <person name="Zane M."/>
            <person name="Rokhsar D."/>
            <person name="Grimwood J."/>
            <person name="Schmutz J."/>
            <person name="Juenger T."/>
        </authorList>
    </citation>
    <scope>NUCLEOTIDE SEQUENCE [LARGE SCALE GENOMIC DNA]</scope>
    <source>
        <strain evidence="3">cv. HAL2</strain>
    </source>
</reference>
<gene>
    <name evidence="2" type="ORF">GQ55_5G201800</name>
</gene>
<dbReference type="EMBL" id="CM009753">
    <property type="protein sequence ID" value="PUZ55302.1"/>
    <property type="molecule type" value="Genomic_DNA"/>
</dbReference>
<sequence>MPRGRPSSPATRSAHGTKALATTHVTGRPASAWPRTSSSSAAGPAASTWRAMSPATRNRGSTGAHIPPPLSSSTRSLPRPASAPAPPPSPSPSPSPGPRRMPARRAVVKVTRRPLAARSRPRRRSGLTWLWNGAATSRTCGRGWAGADVMVMETATAAGSWLISRGGGLAIQVWCQTLALSGRSNNAVEIDSLGGAKKQ</sequence>